<dbReference type="InterPro" id="IPR006674">
    <property type="entry name" value="HD_domain"/>
</dbReference>
<keyword evidence="3" id="KW-1185">Reference proteome</keyword>
<reference evidence="2" key="1">
    <citation type="submission" date="2022-12" db="EMBL/GenBank/DDBJ databases">
        <authorList>
            <person name="Wang J."/>
        </authorList>
    </citation>
    <scope>NUCLEOTIDE SEQUENCE</scope>
    <source>
        <strain evidence="2">HY-42-06</strain>
    </source>
</reference>
<evidence type="ECO:0000313" key="3">
    <source>
        <dbReference type="Proteomes" id="UP001079657"/>
    </source>
</evidence>
<dbReference type="SUPFAM" id="SSF109604">
    <property type="entry name" value="HD-domain/PDEase-like"/>
    <property type="match status" value="1"/>
</dbReference>
<dbReference type="Gene3D" id="1.10.3210.10">
    <property type="entry name" value="Hypothetical protein af1432"/>
    <property type="match status" value="1"/>
</dbReference>
<dbReference type="RefSeq" id="WP_268051767.1">
    <property type="nucleotide sequence ID" value="NZ_JAPQES010000009.1"/>
</dbReference>
<name>A0ABT4CUG5_9CLOT</name>
<sequence length="164" mass="19556">MALYRIKQFYWAITSEINLQDREFLKQYLNKNELLLFYKLVVYDQKHSIKTAQDVKEICFKNNICNDNLIKAALLHDVGKIINGLNLFEKSIIVILDKVFKDKIRKYENLKLVDSYYNHGEKGYHILKEHGYDERFLYLVKNHHNNDIIGDKELNILKQCDSNN</sequence>
<evidence type="ECO:0000313" key="2">
    <source>
        <dbReference type="EMBL" id="MCY6372713.1"/>
    </source>
</evidence>
<dbReference type="InterPro" id="IPR006675">
    <property type="entry name" value="HDIG_dom"/>
</dbReference>
<organism evidence="2 3">
    <name type="scientific">Clostridium ganghwense</name>
    <dbReference type="NCBI Taxonomy" id="312089"/>
    <lineage>
        <taxon>Bacteria</taxon>
        <taxon>Bacillati</taxon>
        <taxon>Bacillota</taxon>
        <taxon>Clostridia</taxon>
        <taxon>Eubacteriales</taxon>
        <taxon>Clostridiaceae</taxon>
        <taxon>Clostridium</taxon>
    </lineage>
</organism>
<dbReference type="EMBL" id="JAPQES010000009">
    <property type="protein sequence ID" value="MCY6372713.1"/>
    <property type="molecule type" value="Genomic_DNA"/>
</dbReference>
<gene>
    <name evidence="2" type="ORF">OXH55_19115</name>
</gene>
<dbReference type="Pfam" id="PF01966">
    <property type="entry name" value="HD"/>
    <property type="match status" value="1"/>
</dbReference>
<dbReference type="NCBIfam" id="TIGR00277">
    <property type="entry name" value="HDIG"/>
    <property type="match status" value="1"/>
</dbReference>
<evidence type="ECO:0000259" key="1">
    <source>
        <dbReference type="Pfam" id="PF01966"/>
    </source>
</evidence>
<proteinExistence type="predicted"/>
<feature type="domain" description="HD" evidence="1">
    <location>
        <begin position="46"/>
        <end position="161"/>
    </location>
</feature>
<dbReference type="Proteomes" id="UP001079657">
    <property type="component" value="Unassembled WGS sequence"/>
</dbReference>
<accession>A0ABT4CUG5</accession>
<comment type="caution">
    <text evidence="2">The sequence shown here is derived from an EMBL/GenBank/DDBJ whole genome shotgun (WGS) entry which is preliminary data.</text>
</comment>
<protein>
    <submittedName>
        <fullName evidence="2">HD domain-containing protein</fullName>
    </submittedName>
</protein>